<evidence type="ECO:0000313" key="4">
    <source>
        <dbReference type="Proteomes" id="UP001595075"/>
    </source>
</evidence>
<dbReference type="EMBL" id="JAZHXI010000004">
    <property type="protein sequence ID" value="KAL2072888.1"/>
    <property type="molecule type" value="Genomic_DNA"/>
</dbReference>
<keyword evidence="4" id="KW-1185">Reference proteome</keyword>
<feature type="compositionally biased region" description="Polar residues" evidence="1">
    <location>
        <begin position="339"/>
        <end position="357"/>
    </location>
</feature>
<feature type="domain" description="C2H2-type" evidence="2">
    <location>
        <begin position="672"/>
        <end position="704"/>
    </location>
</feature>
<feature type="compositionally biased region" description="Low complexity" evidence="1">
    <location>
        <begin position="573"/>
        <end position="588"/>
    </location>
</feature>
<sequence length="843" mass="95577">MASMTLISTHYRQCHNAFVQLLSATSFPHPYEEQISTGQVQNEFDRFRLWAGNVGAPHLGSRYSISLDYRLRAAPFHRSQIIRILGKLQEFVRLPLSFLCGGFGLQTFSYSTVSYMNLLFTKISMANCRLGCSLVTDEIQPFELTESSTGSGSSSNTSSDGELALLEPSVLTQEQVDEKNIISRLRASATEVSRMLTPETSFPKEPEHTTQTQVQPECLPIESQHIVVGARANQEHPVERHDDVKEIPQLLRSIRLTISTLYRMPIRRPAASNESRLSSVDVSHYREFDARHIRDRFPLAPADLTEQLLASTLRRRQILLYRALHYENIKSIIPEQEYDSVTSESRSTEPTLKTKGTTFRPEDFSQMSHDVSDAETIQSAASSDASAGTKSQLLIVPVRPQGLAESGEFLCPYCFVVCYIKTDSAWRHHVFKDLEPYFCTYASCSEKDRQFGNRDDWYEHEKQNHCIRWDCNTEGHQPFESEVQFLLHIKSEHGAMLPLVQSSETLNMFKRPARDALTARRECPFCRKIATKPKIHISRHMEQVALYVLGGQNIEDDEDCEDNVAGYSNTHRSSISGESLSSSTSDIIAEIDQIDEPGEAPNSLEDAAQRSESSNDANFQLPGAGKSSPFGRNGLICPHDPCPRGGQPFWRQADVQRHVRNVHEPPYARDMFACSYNPCLAGRHLDGHFFSRKDHYRDHLQDYHLEDIYAAKGEKSARTEIERNKWKERQKEWLATRKISALHWRCPKCLSVNWVSKGGWLCTVCTTWCTKERIEARQRLSPADLVDEPAVGDVLASTSGDTQDDRSRSALGISKNDKESTHWEMREESLMSMAANLGKDVEK</sequence>
<dbReference type="PANTHER" id="PTHR35391:SF7">
    <property type="entry name" value="C2H2-TYPE DOMAIN-CONTAINING PROTEIN"/>
    <property type="match status" value="1"/>
</dbReference>
<gene>
    <name evidence="3" type="ORF">VTL71DRAFT_12231</name>
</gene>
<name>A0ABR4CSC0_9HELO</name>
<proteinExistence type="predicted"/>
<feature type="region of interest" description="Disordered" evidence="1">
    <location>
        <begin position="560"/>
        <end position="625"/>
    </location>
</feature>
<feature type="domain" description="C2H2-type" evidence="2">
    <location>
        <begin position="437"/>
        <end position="465"/>
    </location>
</feature>
<feature type="region of interest" description="Disordered" evidence="1">
    <location>
        <begin position="795"/>
        <end position="824"/>
    </location>
</feature>
<feature type="domain" description="C2H2-type" evidence="2">
    <location>
        <begin position="635"/>
        <end position="663"/>
    </location>
</feature>
<dbReference type="InterPro" id="IPR058925">
    <property type="entry name" value="zf-C2H2_AcuF"/>
</dbReference>
<dbReference type="PANTHER" id="PTHR35391">
    <property type="entry name" value="C2H2-TYPE DOMAIN-CONTAINING PROTEIN-RELATED"/>
    <property type="match status" value="1"/>
</dbReference>
<evidence type="ECO:0000259" key="2">
    <source>
        <dbReference type="SMART" id="SM00355"/>
    </source>
</evidence>
<evidence type="ECO:0000256" key="1">
    <source>
        <dbReference type="SAM" id="MobiDB-lite"/>
    </source>
</evidence>
<dbReference type="InterPro" id="IPR013087">
    <property type="entry name" value="Znf_C2H2_type"/>
</dbReference>
<feature type="compositionally biased region" description="Basic and acidic residues" evidence="1">
    <location>
        <begin position="815"/>
        <end position="824"/>
    </location>
</feature>
<feature type="region of interest" description="Disordered" evidence="1">
    <location>
        <begin position="193"/>
        <end position="213"/>
    </location>
</feature>
<feature type="region of interest" description="Disordered" evidence="1">
    <location>
        <begin position="338"/>
        <end position="365"/>
    </location>
</feature>
<dbReference type="Proteomes" id="UP001595075">
    <property type="component" value="Unassembled WGS sequence"/>
</dbReference>
<dbReference type="SMART" id="SM00355">
    <property type="entry name" value="ZnF_C2H2"/>
    <property type="match status" value="4"/>
</dbReference>
<dbReference type="Pfam" id="PF26082">
    <property type="entry name" value="zf-C2H2_AcuF"/>
    <property type="match status" value="1"/>
</dbReference>
<reference evidence="3 4" key="1">
    <citation type="journal article" date="2024" name="Commun. Biol.">
        <title>Comparative genomic analysis of thermophilic fungi reveals convergent evolutionary adaptations and gene losses.</title>
        <authorList>
            <person name="Steindorff A.S."/>
            <person name="Aguilar-Pontes M.V."/>
            <person name="Robinson A.J."/>
            <person name="Andreopoulos B."/>
            <person name="LaButti K."/>
            <person name="Kuo A."/>
            <person name="Mondo S."/>
            <person name="Riley R."/>
            <person name="Otillar R."/>
            <person name="Haridas S."/>
            <person name="Lipzen A."/>
            <person name="Grimwood J."/>
            <person name="Schmutz J."/>
            <person name="Clum A."/>
            <person name="Reid I.D."/>
            <person name="Moisan M.C."/>
            <person name="Butler G."/>
            <person name="Nguyen T.T.M."/>
            <person name="Dewar K."/>
            <person name="Conant G."/>
            <person name="Drula E."/>
            <person name="Henrissat B."/>
            <person name="Hansel C."/>
            <person name="Singer S."/>
            <person name="Hutchinson M.I."/>
            <person name="de Vries R.P."/>
            <person name="Natvig D.O."/>
            <person name="Powell A.J."/>
            <person name="Tsang A."/>
            <person name="Grigoriev I.V."/>
        </authorList>
    </citation>
    <scope>NUCLEOTIDE SEQUENCE [LARGE SCALE GENOMIC DNA]</scope>
    <source>
        <strain evidence="3 4">CBS 494.80</strain>
    </source>
</reference>
<comment type="caution">
    <text evidence="3">The sequence shown here is derived from an EMBL/GenBank/DDBJ whole genome shotgun (WGS) entry which is preliminary data.</text>
</comment>
<feature type="domain" description="C2H2-type" evidence="2">
    <location>
        <begin position="469"/>
        <end position="493"/>
    </location>
</feature>
<evidence type="ECO:0000313" key="3">
    <source>
        <dbReference type="EMBL" id="KAL2072888.1"/>
    </source>
</evidence>
<protein>
    <recommendedName>
        <fullName evidence="2">C2H2-type domain-containing protein</fullName>
    </recommendedName>
</protein>
<organism evidence="3 4">
    <name type="scientific">Oculimacula yallundae</name>
    <dbReference type="NCBI Taxonomy" id="86028"/>
    <lineage>
        <taxon>Eukaryota</taxon>
        <taxon>Fungi</taxon>
        <taxon>Dikarya</taxon>
        <taxon>Ascomycota</taxon>
        <taxon>Pezizomycotina</taxon>
        <taxon>Leotiomycetes</taxon>
        <taxon>Helotiales</taxon>
        <taxon>Ploettnerulaceae</taxon>
        <taxon>Oculimacula</taxon>
    </lineage>
</organism>
<accession>A0ABR4CSC0</accession>